<dbReference type="InterPro" id="IPR002078">
    <property type="entry name" value="Sigma_54_int"/>
</dbReference>
<dbReference type="InterPro" id="IPR009057">
    <property type="entry name" value="Homeodomain-like_sf"/>
</dbReference>
<organism evidence="7 8">
    <name type="scientific">Clostridium aestuarii</name>
    <dbReference type="NCBI Taxonomy" id="338193"/>
    <lineage>
        <taxon>Bacteria</taxon>
        <taxon>Bacillati</taxon>
        <taxon>Bacillota</taxon>
        <taxon>Clostridia</taxon>
        <taxon>Eubacteriales</taxon>
        <taxon>Clostridiaceae</taxon>
        <taxon>Clostridium</taxon>
    </lineage>
</organism>
<comment type="caution">
    <text evidence="7">The sequence shown here is derived from an EMBL/GenBank/DDBJ whole genome shotgun (WGS) entry which is preliminary data.</text>
</comment>
<dbReference type="Pfam" id="PF02954">
    <property type="entry name" value="HTH_8"/>
    <property type="match status" value="1"/>
</dbReference>
<dbReference type="InterPro" id="IPR058031">
    <property type="entry name" value="AAA_lid_NorR"/>
</dbReference>
<protein>
    <submittedName>
        <fullName evidence="7">Sigma 54-interacting transcriptional regulator</fullName>
    </submittedName>
</protein>
<dbReference type="PROSITE" id="PS50045">
    <property type="entry name" value="SIGMA54_INTERACT_4"/>
    <property type="match status" value="1"/>
</dbReference>
<dbReference type="PROSITE" id="PS00676">
    <property type="entry name" value="SIGMA54_INTERACT_2"/>
    <property type="match status" value="1"/>
</dbReference>
<evidence type="ECO:0000256" key="3">
    <source>
        <dbReference type="ARBA" id="ARBA00023015"/>
    </source>
</evidence>
<keyword evidence="1" id="KW-0547">Nucleotide-binding</keyword>
<dbReference type="InterPro" id="IPR025943">
    <property type="entry name" value="Sigma_54_int_dom_ATP-bd_2"/>
</dbReference>
<evidence type="ECO:0000256" key="5">
    <source>
        <dbReference type="ARBA" id="ARBA00023163"/>
    </source>
</evidence>
<dbReference type="InterPro" id="IPR002197">
    <property type="entry name" value="HTH_Fis"/>
</dbReference>
<name>A0ABT4CVN1_9CLOT</name>
<keyword evidence="5" id="KW-0804">Transcription</keyword>
<dbReference type="Gene3D" id="3.30.450.40">
    <property type="match status" value="1"/>
</dbReference>
<dbReference type="Gene3D" id="3.40.50.300">
    <property type="entry name" value="P-loop containing nucleotide triphosphate hydrolases"/>
    <property type="match status" value="1"/>
</dbReference>
<dbReference type="EMBL" id="JAPQER010000001">
    <property type="protein sequence ID" value="MCY6483044.1"/>
    <property type="molecule type" value="Genomic_DNA"/>
</dbReference>
<keyword evidence="2" id="KW-0067">ATP-binding</keyword>
<dbReference type="SUPFAM" id="SSF46689">
    <property type="entry name" value="Homeodomain-like"/>
    <property type="match status" value="1"/>
</dbReference>
<evidence type="ECO:0000313" key="7">
    <source>
        <dbReference type="EMBL" id="MCY6483044.1"/>
    </source>
</evidence>
<dbReference type="SUPFAM" id="SSF52540">
    <property type="entry name" value="P-loop containing nucleoside triphosphate hydrolases"/>
    <property type="match status" value="1"/>
</dbReference>
<dbReference type="Pfam" id="PF25601">
    <property type="entry name" value="AAA_lid_14"/>
    <property type="match status" value="1"/>
</dbReference>
<dbReference type="SMART" id="SM00382">
    <property type="entry name" value="AAA"/>
    <property type="match status" value="1"/>
</dbReference>
<keyword evidence="8" id="KW-1185">Reference proteome</keyword>
<accession>A0ABT4CVN1</accession>
<dbReference type="PANTHER" id="PTHR32071:SF57">
    <property type="entry name" value="C4-DICARBOXYLATE TRANSPORT TRANSCRIPTIONAL REGULATORY PROTEIN DCTD"/>
    <property type="match status" value="1"/>
</dbReference>
<dbReference type="Gene3D" id="1.10.10.60">
    <property type="entry name" value="Homeodomain-like"/>
    <property type="match status" value="1"/>
</dbReference>
<feature type="domain" description="Sigma-54 factor interaction" evidence="6">
    <location>
        <begin position="271"/>
        <end position="501"/>
    </location>
</feature>
<keyword evidence="3" id="KW-0805">Transcription regulation</keyword>
<proteinExistence type="predicted"/>
<dbReference type="CDD" id="cd00009">
    <property type="entry name" value="AAA"/>
    <property type="match status" value="1"/>
</dbReference>
<dbReference type="RefSeq" id="WP_268039310.1">
    <property type="nucleotide sequence ID" value="NZ_JAPQER010000001.1"/>
</dbReference>
<evidence type="ECO:0000256" key="2">
    <source>
        <dbReference type="ARBA" id="ARBA00022840"/>
    </source>
</evidence>
<reference evidence="7" key="1">
    <citation type="submission" date="2022-12" db="EMBL/GenBank/DDBJ databases">
        <authorList>
            <person name="Wang J."/>
        </authorList>
    </citation>
    <scope>NUCLEOTIDE SEQUENCE</scope>
    <source>
        <strain evidence="7">HY-45-18</strain>
    </source>
</reference>
<dbReference type="InterPro" id="IPR003593">
    <property type="entry name" value="AAA+_ATPase"/>
</dbReference>
<dbReference type="InterPro" id="IPR025944">
    <property type="entry name" value="Sigma_54_int_dom_CS"/>
</dbReference>
<evidence type="ECO:0000256" key="1">
    <source>
        <dbReference type="ARBA" id="ARBA00022741"/>
    </source>
</evidence>
<gene>
    <name evidence="7" type="ORF">OW763_01585</name>
</gene>
<dbReference type="PANTHER" id="PTHR32071">
    <property type="entry name" value="TRANSCRIPTIONAL REGULATORY PROTEIN"/>
    <property type="match status" value="1"/>
</dbReference>
<dbReference type="Proteomes" id="UP001078443">
    <property type="component" value="Unassembled WGS sequence"/>
</dbReference>
<evidence type="ECO:0000259" key="6">
    <source>
        <dbReference type="PROSITE" id="PS50045"/>
    </source>
</evidence>
<dbReference type="InterPro" id="IPR029016">
    <property type="entry name" value="GAF-like_dom_sf"/>
</dbReference>
<dbReference type="InterPro" id="IPR025662">
    <property type="entry name" value="Sigma_54_int_dom_ATP-bd_1"/>
</dbReference>
<keyword evidence="4" id="KW-0238">DNA-binding</keyword>
<evidence type="ECO:0000256" key="4">
    <source>
        <dbReference type="ARBA" id="ARBA00023125"/>
    </source>
</evidence>
<dbReference type="InterPro" id="IPR027417">
    <property type="entry name" value="P-loop_NTPase"/>
</dbReference>
<sequence length="577" mass="65933">MEEVLKKMQDTVSRYANVLSEILKVDVEIVDAKLDRIAGTGVFAEKVDLNISDEGYVYKKVIETGKMKVIEMPGEHEICKKCPKKNICNETFEMSTPIKINDKVIGVIGFVCFTENQKKHIFENYDTFIEFLNQISELIASKAFEIIKNYEKLAIFDLLNVIIDKIEQGVIVFDKKQAIAKTNFIAREMLKLDSHVSEIKTINLEPTGNQILNLMEYRVEINDLDYYLIGTVYDVNIGNFNKMFIFKDADLIKENVLALTSSNENIGLDKIFGQSRKISNLKNKVKMIASATSTVLINGESGTGKELFARALHEESDRANAPFVAINCGAIPENLLESELFGYVKGAFTGADPKGKLGKFELADKGTLFLDEIGDMPLYIQVKLLRVLEQREIVRLGSNKPIKVNVRVIAATNKNLEEMIKDNTFREDLYYRLNVIPLNIPSLKEREEDIRLIATRFINKFSKLFDKKVVKIEDEFWNHIENYAWPGNVRELQNTIEYVINMLKYPGIIKYELLPEKIKNVSVSSEIEDLNLDRMEKRIIKKALDIYGNDADSKKIIAQKLGIGIATLYRKLKKYNL</sequence>
<evidence type="ECO:0000313" key="8">
    <source>
        <dbReference type="Proteomes" id="UP001078443"/>
    </source>
</evidence>
<dbReference type="Pfam" id="PF00158">
    <property type="entry name" value="Sigma54_activat"/>
    <property type="match status" value="1"/>
</dbReference>
<dbReference type="Gene3D" id="1.10.8.60">
    <property type="match status" value="1"/>
</dbReference>
<dbReference type="PROSITE" id="PS00675">
    <property type="entry name" value="SIGMA54_INTERACT_1"/>
    <property type="match status" value="1"/>
</dbReference>
<dbReference type="PROSITE" id="PS00688">
    <property type="entry name" value="SIGMA54_INTERACT_3"/>
    <property type="match status" value="1"/>
</dbReference>